<dbReference type="OrthoDB" id="188274at2"/>
<dbReference type="RefSeq" id="WP_075691620.1">
    <property type="nucleotide sequence ID" value="NZ_CP009248.1"/>
</dbReference>
<evidence type="ECO:0000313" key="5">
    <source>
        <dbReference type="Proteomes" id="UP000185469"/>
    </source>
</evidence>
<evidence type="ECO:0000256" key="2">
    <source>
        <dbReference type="SAM" id="MobiDB-lite"/>
    </source>
</evidence>
<keyword evidence="1" id="KW-0479">Metal-binding</keyword>
<protein>
    <recommendedName>
        <fullName evidence="3">SWIM-type domain-containing protein</fullName>
    </recommendedName>
</protein>
<evidence type="ECO:0000313" key="4">
    <source>
        <dbReference type="EMBL" id="APT90378.1"/>
    </source>
</evidence>
<name>A0A1L7CX32_9CORY</name>
<sequence>MADRGDNVIWADFTGRRGTPGRAGARPAARRRAAREAARTWAARTLVDRVLPGADRGRVDRGRDYHAEGRVAELTLAAGAISALVRGTQLDPFTVILQLPWRGEAERDRAVAAIAAAPGGVLAALNGALPAEEEHRLLLGPGESLRCSCDCPDPAEYCKHIIAVTLAAAAALDADPALLLRLRGITDSDLRRAQRRAGPGGEGAEGAPRGPAAPSWRAVDQAIPPGGGDFWGRELPPPEVPEVTAAPALAAADRALLEEALATVCYGRVDETRLISDLEVLYEALTPVRGRGGAGSGDDGGDHDPDGAGDAGPEEGR</sequence>
<keyword evidence="1" id="KW-0862">Zinc</keyword>
<reference evidence="4 5" key="1">
    <citation type="submission" date="2014-08" db="EMBL/GenBank/DDBJ databases">
        <title>Complete genome sequence of Corynebacterium sphenisci CECT 5990(T) (=DSM 44792(T)), isolated from healthy wild penguins.</title>
        <authorList>
            <person name="Ruckert C."/>
            <person name="Albersmeier A."/>
            <person name="Winkler A."/>
            <person name="Kalinowski J."/>
        </authorList>
    </citation>
    <scope>NUCLEOTIDE SEQUENCE [LARGE SCALE GENOMIC DNA]</scope>
    <source>
        <strain evidence="4 5">DSM 44792</strain>
    </source>
</reference>
<keyword evidence="5" id="KW-1185">Reference proteome</keyword>
<dbReference type="PANTHER" id="PTHR38133:SF1">
    <property type="entry name" value="SLR1429 PROTEIN"/>
    <property type="match status" value="1"/>
</dbReference>
<feature type="compositionally biased region" description="Low complexity" evidence="2">
    <location>
        <begin position="205"/>
        <end position="214"/>
    </location>
</feature>
<proteinExistence type="predicted"/>
<feature type="domain" description="SWIM-type" evidence="3">
    <location>
        <begin position="135"/>
        <end position="169"/>
    </location>
</feature>
<gene>
    <name evidence="4" type="ORF">CSPHI_04165</name>
</gene>
<accession>A0A1L7CX32</accession>
<feature type="region of interest" description="Disordered" evidence="2">
    <location>
        <begin position="191"/>
        <end position="215"/>
    </location>
</feature>
<dbReference type="PROSITE" id="PS50966">
    <property type="entry name" value="ZF_SWIM"/>
    <property type="match status" value="1"/>
</dbReference>
<dbReference type="STRING" id="1437874.CSPHI_04165"/>
<organism evidence="4 5">
    <name type="scientific">Corynebacterium sphenisci DSM 44792</name>
    <dbReference type="NCBI Taxonomy" id="1437874"/>
    <lineage>
        <taxon>Bacteria</taxon>
        <taxon>Bacillati</taxon>
        <taxon>Actinomycetota</taxon>
        <taxon>Actinomycetes</taxon>
        <taxon>Mycobacteriales</taxon>
        <taxon>Corynebacteriaceae</taxon>
        <taxon>Corynebacterium</taxon>
    </lineage>
</organism>
<dbReference type="AlphaFoldDB" id="A0A1L7CX32"/>
<dbReference type="InterPro" id="IPR007527">
    <property type="entry name" value="Znf_SWIM"/>
</dbReference>
<feature type="region of interest" description="Disordered" evidence="2">
    <location>
        <begin position="288"/>
        <end position="317"/>
    </location>
</feature>
<dbReference type="GO" id="GO:0008270">
    <property type="term" value="F:zinc ion binding"/>
    <property type="evidence" value="ECO:0007669"/>
    <property type="project" value="UniProtKB-KW"/>
</dbReference>
<dbReference type="Proteomes" id="UP000185469">
    <property type="component" value="Chromosome"/>
</dbReference>
<dbReference type="Pfam" id="PF04434">
    <property type="entry name" value="SWIM"/>
    <property type="match status" value="1"/>
</dbReference>
<keyword evidence="1" id="KW-0863">Zinc-finger</keyword>
<dbReference type="KEGG" id="csph:CSPHI_04165"/>
<dbReference type="PANTHER" id="PTHR38133">
    <property type="entry name" value="SLR1429 PROTEIN"/>
    <property type="match status" value="1"/>
</dbReference>
<dbReference type="EMBL" id="CP009248">
    <property type="protein sequence ID" value="APT90378.1"/>
    <property type="molecule type" value="Genomic_DNA"/>
</dbReference>
<evidence type="ECO:0000259" key="3">
    <source>
        <dbReference type="PROSITE" id="PS50966"/>
    </source>
</evidence>
<evidence type="ECO:0000256" key="1">
    <source>
        <dbReference type="PROSITE-ProRule" id="PRU00325"/>
    </source>
</evidence>